<evidence type="ECO:0000313" key="12">
    <source>
        <dbReference type="Proteomes" id="UP001341840"/>
    </source>
</evidence>
<keyword evidence="4 8" id="KW-0812">Transmembrane</keyword>
<dbReference type="EMBL" id="JASCZI010212748">
    <property type="protein sequence ID" value="MED6200224.1"/>
    <property type="molecule type" value="Genomic_DNA"/>
</dbReference>
<dbReference type="PANTHER" id="PTHR15486">
    <property type="entry name" value="ANCIENT UBIQUITOUS PROTEIN"/>
    <property type="match status" value="1"/>
</dbReference>
<evidence type="ECO:0000256" key="7">
    <source>
        <dbReference type="ARBA" id="ARBA00023315"/>
    </source>
</evidence>
<keyword evidence="9" id="KW-0732">Signal</keyword>
<feature type="signal peptide" evidence="9">
    <location>
        <begin position="1"/>
        <end position="23"/>
    </location>
</feature>
<organism evidence="11 12">
    <name type="scientific">Stylosanthes scabra</name>
    <dbReference type="NCBI Taxonomy" id="79078"/>
    <lineage>
        <taxon>Eukaryota</taxon>
        <taxon>Viridiplantae</taxon>
        <taxon>Streptophyta</taxon>
        <taxon>Embryophyta</taxon>
        <taxon>Tracheophyta</taxon>
        <taxon>Spermatophyta</taxon>
        <taxon>Magnoliopsida</taxon>
        <taxon>eudicotyledons</taxon>
        <taxon>Gunneridae</taxon>
        <taxon>Pentapetalae</taxon>
        <taxon>rosids</taxon>
        <taxon>fabids</taxon>
        <taxon>Fabales</taxon>
        <taxon>Fabaceae</taxon>
        <taxon>Papilionoideae</taxon>
        <taxon>50 kb inversion clade</taxon>
        <taxon>dalbergioids sensu lato</taxon>
        <taxon>Dalbergieae</taxon>
        <taxon>Pterocarpus clade</taxon>
        <taxon>Stylosanthes</taxon>
    </lineage>
</organism>
<dbReference type="Pfam" id="PF23270">
    <property type="entry name" value="HAD_RAM2_N"/>
    <property type="match status" value="1"/>
</dbReference>
<evidence type="ECO:0000256" key="2">
    <source>
        <dbReference type="ARBA" id="ARBA00007937"/>
    </source>
</evidence>
<protein>
    <recommendedName>
        <fullName evidence="10">Phospholipid/glycerol acyltransferase domain-containing protein</fullName>
    </recommendedName>
</protein>
<keyword evidence="7" id="KW-0012">Acyltransferase</keyword>
<dbReference type="InterPro" id="IPR056462">
    <property type="entry name" value="HAD_RAM2/GPAT1-8"/>
</dbReference>
<comment type="similarity">
    <text evidence="2">Belongs to the GPAT/DAPAT family.</text>
</comment>
<feature type="chain" id="PRO_5045372943" description="Phospholipid/glycerol acyltransferase domain-containing protein" evidence="9">
    <location>
        <begin position="24"/>
        <end position="546"/>
    </location>
</feature>
<evidence type="ECO:0000256" key="6">
    <source>
        <dbReference type="ARBA" id="ARBA00023136"/>
    </source>
</evidence>
<evidence type="ECO:0000259" key="10">
    <source>
        <dbReference type="SMART" id="SM00563"/>
    </source>
</evidence>
<evidence type="ECO:0000256" key="9">
    <source>
        <dbReference type="SAM" id="SignalP"/>
    </source>
</evidence>
<proteinExistence type="inferred from homology"/>
<keyword evidence="6 8" id="KW-0472">Membrane</keyword>
<feature type="transmembrane region" description="Helical" evidence="8">
    <location>
        <begin position="295"/>
        <end position="317"/>
    </location>
</feature>
<dbReference type="Proteomes" id="UP001341840">
    <property type="component" value="Unassembled WGS sequence"/>
</dbReference>
<dbReference type="CDD" id="cd06551">
    <property type="entry name" value="LPLAT"/>
    <property type="match status" value="1"/>
</dbReference>
<gene>
    <name evidence="11" type="ORF">PIB30_083062</name>
</gene>
<evidence type="ECO:0000256" key="4">
    <source>
        <dbReference type="ARBA" id="ARBA00022692"/>
    </source>
</evidence>
<sequence length="546" mass="62218">MAKMFRAFFFKSLFLFWYRFLLRQLKTLVGFGKNLGSTPSRYQKFSSLIHHHYHHHHHHRSSKFVDHTLVFDVENTLLKSSSLFPYFMIVAFEAGGLIRAIILVMLYPLACLADIAGKELRLKMMVMICFFGIKVDSFRVGRSVLPKFLLEDVGKEIFDVLKRRRGKKVGVTNMPRIMVESFLREYLEIDVVVGRELKVLGGYFVGLMEENKSALHALEQVQEGKGCSDMIGITRFNKVVDHHQLFSHCKEVYGVSEAEKRSWQVLSKEKYPKPLIFHDGRLALRPTLLETIAMLMWLPYAIILAVIRISLALSLPYNFSTPLLIFSGLRLTTSGIPNMHPNKNNGGTLYVCNHRTLLDPLYLSFTLKRNLIAVTYSLSRMSEILAPIKTVSLTRNRDQDARMMQELLLQGDLVVCPEGTTCREPYLLRFSPLFSEMSDHIVPVAVNSHVTMFHGTTAGGLKCLDPVFFLMNPSPIYTVDLLQHVSRSECVGGTETNDKEHRTRFEVANQVQNQIGSTLGFKCTKLTRKDKYLILAGNEGVVMNRG</sequence>
<evidence type="ECO:0000256" key="5">
    <source>
        <dbReference type="ARBA" id="ARBA00022989"/>
    </source>
</evidence>
<comment type="subcellular location">
    <subcellularLocation>
        <location evidence="1">Membrane</location>
        <topology evidence="1">Multi-pass membrane protein</topology>
    </subcellularLocation>
</comment>
<accession>A0ABU6XR62</accession>
<dbReference type="PANTHER" id="PTHR15486:SF62">
    <property type="entry name" value="GLYCEROL-3-PHOSPHATE ACYLTRANSFERASE 2-RELATED"/>
    <property type="match status" value="1"/>
</dbReference>
<keyword evidence="5 8" id="KW-1133">Transmembrane helix</keyword>
<keyword evidence="12" id="KW-1185">Reference proteome</keyword>
<name>A0ABU6XR62_9FABA</name>
<dbReference type="InterPro" id="IPR002123">
    <property type="entry name" value="Plipid/glycerol_acylTrfase"/>
</dbReference>
<feature type="domain" description="Phospholipid/glycerol acyltransferase" evidence="10">
    <location>
        <begin position="348"/>
        <end position="449"/>
    </location>
</feature>
<evidence type="ECO:0000256" key="3">
    <source>
        <dbReference type="ARBA" id="ARBA00022679"/>
    </source>
</evidence>
<keyword evidence="3" id="KW-0808">Transferase</keyword>
<reference evidence="11 12" key="1">
    <citation type="journal article" date="2023" name="Plants (Basel)">
        <title>Bridging the Gap: Combining Genomics and Transcriptomics Approaches to Understand Stylosanthes scabra, an Orphan Legume from the Brazilian Caatinga.</title>
        <authorList>
            <person name="Ferreira-Neto J.R.C."/>
            <person name="da Silva M.D."/>
            <person name="Binneck E."/>
            <person name="de Melo N.F."/>
            <person name="da Silva R.H."/>
            <person name="de Melo A.L.T.M."/>
            <person name="Pandolfi V."/>
            <person name="Bustamante F.O."/>
            <person name="Brasileiro-Vidal A.C."/>
            <person name="Benko-Iseppon A.M."/>
        </authorList>
    </citation>
    <scope>NUCLEOTIDE SEQUENCE [LARGE SCALE GENOMIC DNA]</scope>
    <source>
        <tissue evidence="11">Leaves</tissue>
    </source>
</reference>
<evidence type="ECO:0000313" key="11">
    <source>
        <dbReference type="EMBL" id="MED6200224.1"/>
    </source>
</evidence>
<comment type="caution">
    <text evidence="11">The sequence shown here is derived from an EMBL/GenBank/DDBJ whole genome shotgun (WGS) entry which is preliminary data.</text>
</comment>
<evidence type="ECO:0000256" key="8">
    <source>
        <dbReference type="SAM" id="Phobius"/>
    </source>
</evidence>
<feature type="transmembrane region" description="Helical" evidence="8">
    <location>
        <begin position="86"/>
        <end position="115"/>
    </location>
</feature>
<evidence type="ECO:0000256" key="1">
    <source>
        <dbReference type="ARBA" id="ARBA00004141"/>
    </source>
</evidence>
<dbReference type="SMART" id="SM00563">
    <property type="entry name" value="PlsC"/>
    <property type="match status" value="1"/>
</dbReference>
<dbReference type="Pfam" id="PF01553">
    <property type="entry name" value="Acyltransferase"/>
    <property type="match status" value="1"/>
</dbReference>
<dbReference type="SUPFAM" id="SSF69593">
    <property type="entry name" value="Glycerol-3-phosphate (1)-acyltransferase"/>
    <property type="match status" value="1"/>
</dbReference>